<sequence length="67" mass="7589">MHLDVGEIQDVFGEIKHAKTNFYEENSIFLKNVLDLFFFLCHKGEVNTTIAPASLYRVAGVFVSKPV</sequence>
<accession>A0AB72UAE0</accession>
<protein>
    <submittedName>
        <fullName evidence="1">Uncharacterized protein</fullName>
    </submittedName>
</protein>
<dbReference type="KEGG" id="txi:TH3_04735"/>
<name>A0AB72UAE0_9PROT</name>
<dbReference type="EMBL" id="CP004388">
    <property type="protein sequence ID" value="AJD51067.1"/>
    <property type="molecule type" value="Genomic_DNA"/>
</dbReference>
<reference evidence="1 2" key="1">
    <citation type="journal article" date="2012" name="J. Bacteriol.">
        <title>Genome sequence of Thalassospira xiamenensis type strain M-5.</title>
        <authorList>
            <person name="Lai Q."/>
            <person name="Shao Z."/>
        </authorList>
    </citation>
    <scope>NUCLEOTIDE SEQUENCE [LARGE SCALE GENOMIC DNA]</scope>
    <source>
        <strain evidence="1 2">M-5</strain>
    </source>
</reference>
<evidence type="ECO:0000313" key="2">
    <source>
        <dbReference type="Proteomes" id="UP000007127"/>
    </source>
</evidence>
<gene>
    <name evidence="1" type="ORF">TH3_04735</name>
</gene>
<dbReference type="Proteomes" id="UP000007127">
    <property type="component" value="Chromosome"/>
</dbReference>
<proteinExistence type="predicted"/>
<dbReference type="AlphaFoldDB" id="A0AB72UAE0"/>
<organism evidence="1 2">
    <name type="scientific">Thalassospira xiamenensis M-5 = DSM 17429</name>
    <dbReference type="NCBI Taxonomy" id="1123366"/>
    <lineage>
        <taxon>Bacteria</taxon>
        <taxon>Pseudomonadati</taxon>
        <taxon>Pseudomonadota</taxon>
        <taxon>Alphaproteobacteria</taxon>
        <taxon>Rhodospirillales</taxon>
        <taxon>Thalassospiraceae</taxon>
        <taxon>Thalassospira</taxon>
    </lineage>
</organism>
<evidence type="ECO:0000313" key="1">
    <source>
        <dbReference type="EMBL" id="AJD51067.1"/>
    </source>
</evidence>